<dbReference type="Proteomes" id="UP000247409">
    <property type="component" value="Unassembled WGS sequence"/>
</dbReference>
<sequence>MRSKLVLDGFNQFYPNPKLALEDPAVQEVLEDRFESLQMTSVAESELEIRRTYPFLKFMYIVAMENDIMLDFEDYRLLSEMDDVLEFPTQDSSRQLDRYGISVEFFEEGRESESESDVISFRYGPHEHLVGIVPSSPNAVGFSIMSFIITPNHETADVFLKFVEISRMFQNCFVDMLKRELRDVLQTLDIDLRQTHNDDVPYKEVVIPWGWAYHFKIDFEFLKEHGKVGSVGICGVSLFGFGAKLNATPNGTISSQREKVLRAENTVVFLSFEHFFTFDFRESEQNGLIKRMLWFIDAMQAKNVFPRGENQDFLKALSNMRCT</sequence>
<dbReference type="AlphaFoldDB" id="A0A2V3IM50"/>
<reference evidence="1 2" key="1">
    <citation type="journal article" date="2018" name="Mol. Biol. Evol.">
        <title>Analysis of the draft genome of the red seaweed Gracilariopsis chorda provides insights into genome size evolution in Rhodophyta.</title>
        <authorList>
            <person name="Lee J."/>
            <person name="Yang E.C."/>
            <person name="Graf L."/>
            <person name="Yang J.H."/>
            <person name="Qiu H."/>
            <person name="Zel Zion U."/>
            <person name="Chan C.X."/>
            <person name="Stephens T.G."/>
            <person name="Weber A.P.M."/>
            <person name="Boo G.H."/>
            <person name="Boo S.M."/>
            <person name="Kim K.M."/>
            <person name="Shin Y."/>
            <person name="Jung M."/>
            <person name="Lee S.J."/>
            <person name="Yim H.S."/>
            <person name="Lee J.H."/>
            <person name="Bhattacharya D."/>
            <person name="Yoon H.S."/>
        </authorList>
    </citation>
    <scope>NUCLEOTIDE SEQUENCE [LARGE SCALE GENOMIC DNA]</scope>
    <source>
        <strain evidence="1 2">SKKU-2015</strain>
        <tissue evidence="1">Whole body</tissue>
    </source>
</reference>
<dbReference type="EMBL" id="NBIV01000137">
    <property type="protein sequence ID" value="PXF43117.1"/>
    <property type="molecule type" value="Genomic_DNA"/>
</dbReference>
<keyword evidence="2" id="KW-1185">Reference proteome</keyword>
<name>A0A2V3IM50_9FLOR</name>
<dbReference type="OrthoDB" id="10678249at2759"/>
<protein>
    <submittedName>
        <fullName evidence="1">Uncharacterized protein</fullName>
    </submittedName>
</protein>
<evidence type="ECO:0000313" key="1">
    <source>
        <dbReference type="EMBL" id="PXF43117.1"/>
    </source>
</evidence>
<proteinExistence type="predicted"/>
<organism evidence="1 2">
    <name type="scientific">Gracilariopsis chorda</name>
    <dbReference type="NCBI Taxonomy" id="448386"/>
    <lineage>
        <taxon>Eukaryota</taxon>
        <taxon>Rhodophyta</taxon>
        <taxon>Florideophyceae</taxon>
        <taxon>Rhodymeniophycidae</taxon>
        <taxon>Gracilariales</taxon>
        <taxon>Gracilariaceae</taxon>
        <taxon>Gracilariopsis</taxon>
    </lineage>
</organism>
<evidence type="ECO:0000313" key="2">
    <source>
        <dbReference type="Proteomes" id="UP000247409"/>
    </source>
</evidence>
<gene>
    <name evidence="1" type="ORF">BWQ96_07151</name>
</gene>
<comment type="caution">
    <text evidence="1">The sequence shown here is derived from an EMBL/GenBank/DDBJ whole genome shotgun (WGS) entry which is preliminary data.</text>
</comment>
<accession>A0A2V3IM50</accession>